<name>A0ABT5K6V6_9BURK</name>
<comment type="cofactor">
    <cofactor evidence="1">
        <name>Fe(2+)</name>
        <dbReference type="ChEBI" id="CHEBI:29033"/>
    </cofactor>
</comment>
<evidence type="ECO:0000313" key="5">
    <source>
        <dbReference type="EMBL" id="MDC8760634.1"/>
    </source>
</evidence>
<keyword evidence="2" id="KW-0479">Metal-binding</keyword>
<dbReference type="RefSeq" id="WP_273674537.1">
    <property type="nucleotide sequence ID" value="NZ_JAQQXR010000015.1"/>
</dbReference>
<keyword evidence="6" id="KW-1185">Reference proteome</keyword>
<sequence length="308" mass="35200">MSTSLPFIDFELNQQSFREHYFEIKPFLQAGAFRPDLLPFSELADTLFAIDLFSNRIRLFKDGLVPKPEYIENYQDGNSVSSRFRSEKMNAMLTEGATLVIDRIDQNIPVVNKLCFELSQYLGEQCFGNAYVAFGGNGSFGRHWDTHCVFALQLAGKKRWRVYPPTHSNPLIFQGSGKEDKENLGEPVIDICLQAGDILYIPRGWWHDVTPIDGEETLHIAAGIHTSKIHDYMSWICAEILPKIDMFRSTCGRLGAGSFLTEEVVEVLKKEMLNEENIKTFKSKMEKMSLLKQKIDFDNICKNIKPVK</sequence>
<gene>
    <name evidence="5" type="ORF">OIK44_23895</name>
</gene>
<dbReference type="InterPro" id="IPR039994">
    <property type="entry name" value="NO66-like"/>
</dbReference>
<protein>
    <submittedName>
        <fullName evidence="5">Cupin domain-containing protein</fullName>
    </submittedName>
</protein>
<reference evidence="5 6" key="1">
    <citation type="submission" date="2022-10" db="EMBL/GenBank/DDBJ databases">
        <title>Janthinobacterium sp. hw3 Genome sequencing.</title>
        <authorList>
            <person name="Park S."/>
        </authorList>
    </citation>
    <scope>NUCLEOTIDE SEQUENCE [LARGE SCALE GENOMIC DNA]</scope>
    <source>
        <strain evidence="6">hw3</strain>
    </source>
</reference>
<organism evidence="5 6">
    <name type="scientific">Janthinobacterium fluminis</name>
    <dbReference type="NCBI Taxonomy" id="2987524"/>
    <lineage>
        <taxon>Bacteria</taxon>
        <taxon>Pseudomonadati</taxon>
        <taxon>Pseudomonadota</taxon>
        <taxon>Betaproteobacteria</taxon>
        <taxon>Burkholderiales</taxon>
        <taxon>Oxalobacteraceae</taxon>
        <taxon>Janthinobacterium</taxon>
    </lineage>
</organism>
<dbReference type="Pfam" id="PF08007">
    <property type="entry name" value="JmjC_2"/>
    <property type="match status" value="1"/>
</dbReference>
<comment type="caution">
    <text evidence="5">The sequence shown here is derived from an EMBL/GenBank/DDBJ whole genome shotgun (WGS) entry which is preliminary data.</text>
</comment>
<dbReference type="EMBL" id="JAQQXR010000015">
    <property type="protein sequence ID" value="MDC8760634.1"/>
    <property type="molecule type" value="Genomic_DNA"/>
</dbReference>
<feature type="domain" description="JmjC" evidence="4">
    <location>
        <begin position="97"/>
        <end position="241"/>
    </location>
</feature>
<dbReference type="SMART" id="SM00558">
    <property type="entry name" value="JmjC"/>
    <property type="match status" value="1"/>
</dbReference>
<dbReference type="Proteomes" id="UP001221208">
    <property type="component" value="Unassembled WGS sequence"/>
</dbReference>
<evidence type="ECO:0000313" key="6">
    <source>
        <dbReference type="Proteomes" id="UP001221208"/>
    </source>
</evidence>
<proteinExistence type="predicted"/>
<dbReference type="PANTHER" id="PTHR13096">
    <property type="entry name" value="MINA53 MYC INDUCED NUCLEAR ANTIGEN"/>
    <property type="match status" value="1"/>
</dbReference>
<accession>A0ABT5K6V6</accession>
<dbReference type="PROSITE" id="PS51184">
    <property type="entry name" value="JMJC"/>
    <property type="match status" value="1"/>
</dbReference>
<dbReference type="InterPro" id="IPR003347">
    <property type="entry name" value="JmjC_dom"/>
</dbReference>
<evidence type="ECO:0000259" key="4">
    <source>
        <dbReference type="PROSITE" id="PS51184"/>
    </source>
</evidence>
<evidence type="ECO:0000256" key="2">
    <source>
        <dbReference type="ARBA" id="ARBA00022723"/>
    </source>
</evidence>
<evidence type="ECO:0000256" key="1">
    <source>
        <dbReference type="ARBA" id="ARBA00001954"/>
    </source>
</evidence>
<dbReference type="PANTHER" id="PTHR13096:SF8">
    <property type="entry name" value="RIBOSOMAL OXYGENASE 1"/>
    <property type="match status" value="1"/>
</dbReference>
<evidence type="ECO:0000256" key="3">
    <source>
        <dbReference type="ARBA" id="ARBA00023004"/>
    </source>
</evidence>
<dbReference type="SUPFAM" id="SSF51197">
    <property type="entry name" value="Clavaminate synthase-like"/>
    <property type="match status" value="1"/>
</dbReference>
<dbReference type="Gene3D" id="2.60.120.650">
    <property type="entry name" value="Cupin"/>
    <property type="match status" value="1"/>
</dbReference>
<keyword evidence="3" id="KW-0408">Iron</keyword>